<dbReference type="GO" id="GO:0000775">
    <property type="term" value="C:chromosome, centromeric region"/>
    <property type="evidence" value="ECO:0007669"/>
    <property type="project" value="UniProtKB-SubCell"/>
</dbReference>
<feature type="compositionally biased region" description="Polar residues" evidence="10">
    <location>
        <begin position="183"/>
        <end position="193"/>
    </location>
</feature>
<reference evidence="12 13" key="2">
    <citation type="submission" date="2021-10" db="EMBL/GenBank/DDBJ databases">
        <authorList>
            <person name="Piombo E."/>
        </authorList>
    </citation>
    <scope>NUCLEOTIDE SEQUENCE [LARGE SCALE GENOMIC DNA]</scope>
</reference>
<dbReference type="PANTHER" id="PTHR16040:SF7">
    <property type="entry name" value="AUSTRALIN, ISOFORM A-RELATED"/>
    <property type="match status" value="1"/>
</dbReference>
<evidence type="ECO:0000256" key="8">
    <source>
        <dbReference type="ARBA" id="ARBA00023306"/>
    </source>
</evidence>
<dbReference type="GO" id="GO:0051233">
    <property type="term" value="C:spindle midzone"/>
    <property type="evidence" value="ECO:0007669"/>
    <property type="project" value="TreeGrafter"/>
</dbReference>
<dbReference type="GO" id="GO:0005634">
    <property type="term" value="C:nucleus"/>
    <property type="evidence" value="ECO:0007669"/>
    <property type="project" value="UniProtKB-SubCell"/>
</dbReference>
<sequence length="359" mass="39241">MAPVRPKKRDSNSAATMKAVATPRHHSPIKQRKGIISAQQKQALIDNLQLEITERARRMRAQYNLQAQGLRSRIEIRINRIPMPLRKLKMEDLLLKYAEKEQRTAAASRHPPPVPFKDITSLRSPQKPTQQPIRPQRVGRVAKRQSNEISGDKENEIEDMANPKKRRVIHHNDGPPIRPAQILSPTSSNSRLNANRERPASPAKSQIARPASPLKSAPPTRTATATKMLSNFVEKAKSARATGTRKVTTTSSTSTTTTGTTAASKTRRAPASAASRAPTSRPATRMGRRLSVTSEMSEASTTTVIRRNAAPKSTNPAPRRKPVTAATNKGTASSEAKKAAPKTTAASTTRTGRVLRSRA</sequence>
<feature type="compositionally biased region" description="Basic residues" evidence="10">
    <location>
        <begin position="23"/>
        <end position="33"/>
    </location>
</feature>
<evidence type="ECO:0000313" key="13">
    <source>
        <dbReference type="Proteomes" id="UP000775872"/>
    </source>
</evidence>
<evidence type="ECO:0000256" key="2">
    <source>
        <dbReference type="ARBA" id="ARBA00004584"/>
    </source>
</evidence>
<feature type="compositionally biased region" description="Polar residues" evidence="10">
    <location>
        <begin position="291"/>
        <end position="316"/>
    </location>
</feature>
<dbReference type="InterPro" id="IPR018851">
    <property type="entry name" value="Borealin_N"/>
</dbReference>
<keyword evidence="7" id="KW-0539">Nucleus</keyword>
<dbReference type="InterPro" id="IPR018867">
    <property type="entry name" value="Cell_div_borealin"/>
</dbReference>
<organism evidence="12 13">
    <name type="scientific">Clonostachys solani</name>
    <dbReference type="NCBI Taxonomy" id="160281"/>
    <lineage>
        <taxon>Eukaryota</taxon>
        <taxon>Fungi</taxon>
        <taxon>Dikarya</taxon>
        <taxon>Ascomycota</taxon>
        <taxon>Pezizomycotina</taxon>
        <taxon>Sordariomycetes</taxon>
        <taxon>Hypocreomycetidae</taxon>
        <taxon>Hypocreales</taxon>
        <taxon>Bionectriaceae</taxon>
        <taxon>Clonostachys</taxon>
    </lineage>
</organism>
<evidence type="ECO:0000256" key="1">
    <source>
        <dbReference type="ARBA" id="ARBA00004123"/>
    </source>
</evidence>
<dbReference type="Pfam" id="PF10444">
    <property type="entry name" value="Nbl1_Borealin_N"/>
    <property type="match status" value="1"/>
</dbReference>
<evidence type="ECO:0000256" key="3">
    <source>
        <dbReference type="ARBA" id="ARBA00009914"/>
    </source>
</evidence>
<reference evidence="13" key="1">
    <citation type="submission" date="2019-06" db="EMBL/GenBank/DDBJ databases">
        <authorList>
            <person name="Broberg M."/>
        </authorList>
    </citation>
    <scope>NUCLEOTIDE SEQUENCE [LARGE SCALE GENOMIC DNA]</scope>
</reference>
<comment type="similarity">
    <text evidence="3">Belongs to the borealin family.</text>
</comment>
<feature type="compositionally biased region" description="Polar residues" evidence="10">
    <location>
        <begin position="121"/>
        <end position="133"/>
    </location>
</feature>
<evidence type="ECO:0000313" key="12">
    <source>
        <dbReference type="EMBL" id="CAH0050005.1"/>
    </source>
</evidence>
<evidence type="ECO:0000259" key="11">
    <source>
        <dbReference type="Pfam" id="PF10444"/>
    </source>
</evidence>
<name>A0A9P0EJV0_9HYPO</name>
<feature type="region of interest" description="Disordered" evidence="10">
    <location>
        <begin position="235"/>
        <end position="359"/>
    </location>
</feature>
<dbReference type="OrthoDB" id="2392550at2759"/>
<evidence type="ECO:0000256" key="5">
    <source>
        <dbReference type="ARBA" id="ARBA00022618"/>
    </source>
</evidence>
<keyword evidence="4" id="KW-0158">Chromosome</keyword>
<feature type="domain" description="Borealin N-terminal" evidence="11">
    <location>
        <begin position="40"/>
        <end position="94"/>
    </location>
</feature>
<dbReference type="Proteomes" id="UP000775872">
    <property type="component" value="Unassembled WGS sequence"/>
</dbReference>
<evidence type="ECO:0000256" key="4">
    <source>
        <dbReference type="ARBA" id="ARBA00022454"/>
    </source>
</evidence>
<comment type="subcellular location">
    <subcellularLocation>
        <location evidence="2">Chromosome</location>
        <location evidence="2">Centromere</location>
    </subcellularLocation>
    <subcellularLocation>
        <location evidence="1">Nucleus</location>
    </subcellularLocation>
</comment>
<evidence type="ECO:0000256" key="9">
    <source>
        <dbReference type="ARBA" id="ARBA00023328"/>
    </source>
</evidence>
<dbReference type="GO" id="GO:0032133">
    <property type="term" value="C:chromosome passenger complex"/>
    <property type="evidence" value="ECO:0007669"/>
    <property type="project" value="TreeGrafter"/>
</dbReference>
<keyword evidence="13" id="KW-1185">Reference proteome</keyword>
<evidence type="ECO:0000256" key="7">
    <source>
        <dbReference type="ARBA" id="ARBA00023242"/>
    </source>
</evidence>
<feature type="region of interest" description="Disordered" evidence="10">
    <location>
        <begin position="103"/>
        <end position="221"/>
    </location>
</feature>
<keyword evidence="8" id="KW-0131">Cell cycle</keyword>
<feature type="region of interest" description="Disordered" evidence="10">
    <location>
        <begin position="1"/>
        <end position="33"/>
    </location>
</feature>
<dbReference type="GO" id="GO:0000070">
    <property type="term" value="P:mitotic sister chromatid segregation"/>
    <property type="evidence" value="ECO:0007669"/>
    <property type="project" value="TreeGrafter"/>
</dbReference>
<keyword evidence="5" id="KW-0132">Cell division</keyword>
<evidence type="ECO:0000256" key="10">
    <source>
        <dbReference type="SAM" id="MobiDB-lite"/>
    </source>
</evidence>
<feature type="compositionally biased region" description="Low complexity" evidence="10">
    <location>
        <begin position="239"/>
        <end position="285"/>
    </location>
</feature>
<evidence type="ECO:0000256" key="6">
    <source>
        <dbReference type="ARBA" id="ARBA00022776"/>
    </source>
</evidence>
<accession>A0A9P0EJV0</accession>
<comment type="caution">
    <text evidence="12">The sequence shown here is derived from an EMBL/GenBank/DDBJ whole genome shotgun (WGS) entry which is preliminary data.</text>
</comment>
<dbReference type="PANTHER" id="PTHR16040">
    <property type="entry name" value="AUSTRALIN, ISOFORM A-RELATED"/>
    <property type="match status" value="1"/>
</dbReference>
<protein>
    <recommendedName>
        <fullName evidence="11">Borealin N-terminal domain-containing protein</fullName>
    </recommendedName>
</protein>
<dbReference type="EMBL" id="CABFOC020000035">
    <property type="protein sequence ID" value="CAH0050005.1"/>
    <property type="molecule type" value="Genomic_DNA"/>
</dbReference>
<keyword evidence="9" id="KW-0137">Centromere</keyword>
<feature type="compositionally biased region" description="Low complexity" evidence="10">
    <location>
        <begin position="341"/>
        <end position="351"/>
    </location>
</feature>
<keyword evidence="6" id="KW-0498">Mitosis</keyword>
<gene>
    <name evidence="12" type="ORF">CSOL1703_00001968</name>
</gene>
<proteinExistence type="inferred from homology"/>
<dbReference type="GO" id="GO:0051301">
    <property type="term" value="P:cell division"/>
    <property type="evidence" value="ECO:0007669"/>
    <property type="project" value="UniProtKB-KW"/>
</dbReference>
<dbReference type="AlphaFoldDB" id="A0A9P0EJV0"/>